<feature type="binding site" evidence="3">
    <location>
        <position position="220"/>
    </location>
    <ligand>
        <name>substrate</name>
    </ligand>
</feature>
<name>A0AAN9UZ81_9ORTH</name>
<evidence type="ECO:0000256" key="4">
    <source>
        <dbReference type="PIRSR" id="PIRSR000915-3"/>
    </source>
</evidence>
<dbReference type="GO" id="GO:0016791">
    <property type="term" value="F:phosphatase activity"/>
    <property type="evidence" value="ECO:0007669"/>
    <property type="project" value="TreeGrafter"/>
</dbReference>
<keyword evidence="4" id="KW-0460">Magnesium</keyword>
<dbReference type="AlphaFoldDB" id="A0AAN9UZ81"/>
<dbReference type="GO" id="GO:0005737">
    <property type="term" value="C:cytoplasm"/>
    <property type="evidence" value="ECO:0007669"/>
    <property type="project" value="TreeGrafter"/>
</dbReference>
<accession>A0AAN9UZ81</accession>
<dbReference type="Gene3D" id="3.40.50.1000">
    <property type="entry name" value="HAD superfamily/HAD-like"/>
    <property type="match status" value="2"/>
</dbReference>
<dbReference type="PIRSF" id="PIRSF000915">
    <property type="entry name" value="PGP-type_phosphatase"/>
    <property type="match status" value="1"/>
</dbReference>
<comment type="similarity">
    <text evidence="1">Belongs to the HAD-like hydrolase superfamily.</text>
</comment>
<organism evidence="5 6">
    <name type="scientific">Gryllus longicercus</name>
    <dbReference type="NCBI Taxonomy" id="2509291"/>
    <lineage>
        <taxon>Eukaryota</taxon>
        <taxon>Metazoa</taxon>
        <taxon>Ecdysozoa</taxon>
        <taxon>Arthropoda</taxon>
        <taxon>Hexapoda</taxon>
        <taxon>Insecta</taxon>
        <taxon>Pterygota</taxon>
        <taxon>Neoptera</taxon>
        <taxon>Polyneoptera</taxon>
        <taxon>Orthoptera</taxon>
        <taxon>Ensifera</taxon>
        <taxon>Gryllidea</taxon>
        <taxon>Grylloidea</taxon>
        <taxon>Gryllidae</taxon>
        <taxon>Gryllinae</taxon>
        <taxon>Gryllus</taxon>
    </lineage>
</organism>
<comment type="caution">
    <text evidence="5">The sequence shown here is derived from an EMBL/GenBank/DDBJ whole genome shotgun (WGS) entry which is preliminary data.</text>
</comment>
<dbReference type="NCBIfam" id="TIGR01460">
    <property type="entry name" value="HAD-SF-IIA"/>
    <property type="match status" value="1"/>
</dbReference>
<protein>
    <recommendedName>
        <fullName evidence="7">4-nitrophenylphosphatase</fullName>
    </recommendedName>
</protein>
<dbReference type="PANTHER" id="PTHR19288">
    <property type="entry name" value="4-NITROPHENYLPHOSPHATASE-RELATED"/>
    <property type="match status" value="1"/>
</dbReference>
<proteinExistence type="inferred from homology"/>
<evidence type="ECO:0000256" key="1">
    <source>
        <dbReference type="PIRNR" id="PIRNR000915"/>
    </source>
</evidence>
<gene>
    <name evidence="5" type="ORF">R5R35_000161</name>
</gene>
<dbReference type="PANTHER" id="PTHR19288:SF4">
    <property type="entry name" value="RE04130P-RELATED"/>
    <property type="match status" value="1"/>
</dbReference>
<dbReference type="Pfam" id="PF13344">
    <property type="entry name" value="Hydrolase_6"/>
    <property type="match status" value="1"/>
</dbReference>
<dbReference type="GO" id="GO:0046872">
    <property type="term" value="F:metal ion binding"/>
    <property type="evidence" value="ECO:0007669"/>
    <property type="project" value="UniProtKB-KW"/>
</dbReference>
<dbReference type="Proteomes" id="UP001378592">
    <property type="component" value="Unassembled WGS sequence"/>
</dbReference>
<dbReference type="InterPro" id="IPR036412">
    <property type="entry name" value="HAD-like_sf"/>
</dbReference>
<evidence type="ECO:0000256" key="2">
    <source>
        <dbReference type="PIRSR" id="PIRSR000915-1"/>
    </source>
</evidence>
<sequence length="311" mass="33985">MSIPDISKFNDDELVTFLNSFDTILTDCDGVIWILGTPYEGASDAIAAFEALGKRVFYVTNNATRPVDNYVKAMTALGYNVTKSQVVNPAVTVEHMLRTRGVDSKVHLLASEAFRSHMKEAGVRVTEPREPSALTLDAVKQHLRALDKDVGAVVVDFSMTLNYVQLMEVSLLLERPDCLFIAGATDHDLPVEPDITLIGPGYIVDMLSQFTRRQPLMAAKPSRAVHEVVAARCPQMDPKRTLFIGDSLPHDMGQAALSGFNTLLVLTGVTSREEAENAAPELRPQFIAPSLKSLVPALRRVSLAPGLQSNK</sequence>
<feature type="binding site" evidence="4">
    <location>
        <position position="29"/>
    </location>
    <ligand>
        <name>Mg(2+)</name>
        <dbReference type="ChEBI" id="CHEBI:18420"/>
    </ligand>
</feature>
<dbReference type="InterPro" id="IPR006357">
    <property type="entry name" value="HAD-SF_hydro_IIA"/>
</dbReference>
<feature type="active site" description="Proton donor" evidence="2">
    <location>
        <position position="27"/>
    </location>
</feature>
<evidence type="ECO:0000256" key="3">
    <source>
        <dbReference type="PIRSR" id="PIRSR000915-2"/>
    </source>
</evidence>
<evidence type="ECO:0008006" key="7">
    <source>
        <dbReference type="Google" id="ProtNLM"/>
    </source>
</evidence>
<dbReference type="Pfam" id="PF13242">
    <property type="entry name" value="Hydrolase_like"/>
    <property type="match status" value="1"/>
</dbReference>
<keyword evidence="6" id="KW-1185">Reference proteome</keyword>
<keyword evidence="4" id="KW-0479">Metal-binding</keyword>
<evidence type="ECO:0000313" key="6">
    <source>
        <dbReference type="Proteomes" id="UP001378592"/>
    </source>
</evidence>
<evidence type="ECO:0000313" key="5">
    <source>
        <dbReference type="EMBL" id="KAK7788576.1"/>
    </source>
</evidence>
<dbReference type="SUPFAM" id="SSF56784">
    <property type="entry name" value="HAD-like"/>
    <property type="match status" value="1"/>
</dbReference>
<keyword evidence="1" id="KW-0378">Hydrolase</keyword>
<feature type="binding site" evidence="4">
    <location>
        <position position="27"/>
    </location>
    <ligand>
        <name>Mg(2+)</name>
        <dbReference type="ChEBI" id="CHEBI:18420"/>
    </ligand>
</feature>
<dbReference type="InterPro" id="IPR023214">
    <property type="entry name" value="HAD_sf"/>
</dbReference>
<dbReference type="EMBL" id="JAZDUA010001026">
    <property type="protein sequence ID" value="KAK7788576.1"/>
    <property type="molecule type" value="Genomic_DNA"/>
</dbReference>
<feature type="active site" description="Proton donor" evidence="2">
    <location>
        <position position="29"/>
    </location>
</feature>
<comment type="cofactor">
    <cofactor evidence="4">
        <name>Mg(2+)</name>
        <dbReference type="ChEBI" id="CHEBI:18420"/>
    </cofactor>
    <text evidence="4">Divalent metal ions. Mg(2+) is the most effective.</text>
</comment>
<reference evidence="5 6" key="1">
    <citation type="submission" date="2024-03" db="EMBL/GenBank/DDBJ databases">
        <title>The genome assembly and annotation of the cricket Gryllus longicercus Weissman &amp; Gray.</title>
        <authorList>
            <person name="Szrajer S."/>
            <person name="Gray D."/>
            <person name="Ylla G."/>
        </authorList>
    </citation>
    <scope>NUCLEOTIDE SEQUENCE [LARGE SCALE GENOMIC DNA]</scope>
    <source>
        <strain evidence="5">DAG 2021-001</strain>
        <tissue evidence="5">Whole body minus gut</tissue>
    </source>
</reference>
<feature type="binding site" evidence="4">
    <location>
        <position position="246"/>
    </location>
    <ligand>
        <name>Mg(2+)</name>
        <dbReference type="ChEBI" id="CHEBI:18420"/>
    </ligand>
</feature>